<dbReference type="SMART" id="SM00893">
    <property type="entry name" value="ETF"/>
    <property type="match status" value="1"/>
</dbReference>
<evidence type="ECO:0000313" key="7">
    <source>
        <dbReference type="EMBL" id="CAD8071039.1"/>
    </source>
</evidence>
<dbReference type="InterPro" id="IPR001308">
    <property type="entry name" value="ETF_a/FixB"/>
</dbReference>
<dbReference type="OMA" id="HHICGIG"/>
<dbReference type="GO" id="GO:0033539">
    <property type="term" value="P:fatty acid beta-oxidation using acyl-CoA dehydrogenase"/>
    <property type="evidence" value="ECO:0007669"/>
    <property type="project" value="TreeGrafter"/>
</dbReference>
<dbReference type="InterPro" id="IPR033947">
    <property type="entry name" value="ETF_alpha_N"/>
</dbReference>
<comment type="cofactor">
    <cofactor evidence="5">
        <name>FAD</name>
        <dbReference type="ChEBI" id="CHEBI:57692"/>
    </cofactor>
    <text evidence="5">Binds 1 FAD per dimer.</text>
</comment>
<proteinExistence type="inferred from homology"/>
<dbReference type="GO" id="GO:0050660">
    <property type="term" value="F:flavin adenine dinucleotide binding"/>
    <property type="evidence" value="ECO:0007669"/>
    <property type="project" value="InterPro"/>
</dbReference>
<dbReference type="GO" id="GO:0005739">
    <property type="term" value="C:mitochondrion"/>
    <property type="evidence" value="ECO:0007669"/>
    <property type="project" value="TreeGrafter"/>
</dbReference>
<dbReference type="GO" id="GO:0009055">
    <property type="term" value="F:electron transfer activity"/>
    <property type="evidence" value="ECO:0007669"/>
    <property type="project" value="InterPro"/>
</dbReference>
<dbReference type="PIRSF" id="PIRSF000089">
    <property type="entry name" value="Electra_flavoP_a"/>
    <property type="match status" value="1"/>
</dbReference>
<dbReference type="InterPro" id="IPR018206">
    <property type="entry name" value="ETF_asu_C_CS"/>
</dbReference>
<keyword evidence="5" id="KW-0813">Transport</keyword>
<dbReference type="PANTHER" id="PTHR43153">
    <property type="entry name" value="ELECTRON TRANSFER FLAVOPROTEIN ALPHA"/>
    <property type="match status" value="1"/>
</dbReference>
<evidence type="ECO:0000313" key="8">
    <source>
        <dbReference type="Proteomes" id="UP000688137"/>
    </source>
</evidence>
<accession>A0A8S1LUY2</accession>
<comment type="function">
    <text evidence="5">The electron transfer flavoprotein serves as a specific electron acceptor for several dehydrogenases, including five acyl-CoA dehydrogenases, glutaryl-CoA and sarcosine dehydrogenase. It transfers the electrons to the main mitochondrial respiratory chain via ETF-ubiquinone oxidoreductase (ETF dehydrogenase).</text>
</comment>
<dbReference type="AlphaFoldDB" id="A0A8S1LUY2"/>
<dbReference type="Pfam" id="PF01012">
    <property type="entry name" value="ETF"/>
    <property type="match status" value="1"/>
</dbReference>
<dbReference type="PANTHER" id="PTHR43153:SF1">
    <property type="entry name" value="ELECTRON TRANSFER FLAVOPROTEIN SUBUNIT ALPHA, MITOCHONDRIAL"/>
    <property type="match status" value="1"/>
</dbReference>
<evidence type="ECO:0000259" key="6">
    <source>
        <dbReference type="SMART" id="SM00893"/>
    </source>
</evidence>
<comment type="caution">
    <text evidence="7">The sequence shown here is derived from an EMBL/GenBank/DDBJ whole genome shotgun (WGS) entry which is preliminary data.</text>
</comment>
<name>A0A8S1LUY2_PARPR</name>
<evidence type="ECO:0000256" key="3">
    <source>
        <dbReference type="ARBA" id="ARBA00022827"/>
    </source>
</evidence>
<dbReference type="EMBL" id="CAJJDM010000046">
    <property type="protein sequence ID" value="CAD8071039.1"/>
    <property type="molecule type" value="Genomic_DNA"/>
</dbReference>
<evidence type="ECO:0000256" key="2">
    <source>
        <dbReference type="ARBA" id="ARBA00022630"/>
    </source>
</evidence>
<gene>
    <name evidence="7" type="ORF">PPRIM_AZ9-3.1.T0460266</name>
</gene>
<dbReference type="Proteomes" id="UP000688137">
    <property type="component" value="Unassembled WGS sequence"/>
</dbReference>
<evidence type="ECO:0000256" key="4">
    <source>
        <dbReference type="ARBA" id="ARBA00022982"/>
    </source>
</evidence>
<comment type="subcellular location">
    <subcellularLocation>
        <location evidence="5">Mitochondrion matrix</location>
    </subcellularLocation>
</comment>
<comment type="subunit">
    <text evidence="5">Heterodimer of an alpha and a beta subunit.</text>
</comment>
<reference evidence="7" key="1">
    <citation type="submission" date="2021-01" db="EMBL/GenBank/DDBJ databases">
        <authorList>
            <consortium name="Genoscope - CEA"/>
            <person name="William W."/>
        </authorList>
    </citation>
    <scope>NUCLEOTIDE SEQUENCE</scope>
</reference>
<keyword evidence="8" id="KW-1185">Reference proteome</keyword>
<dbReference type="Pfam" id="PF00766">
    <property type="entry name" value="ETF_alpha"/>
    <property type="match status" value="1"/>
</dbReference>
<evidence type="ECO:0000256" key="5">
    <source>
        <dbReference type="PIRNR" id="PIRNR000089"/>
    </source>
</evidence>
<dbReference type="InterPro" id="IPR014730">
    <property type="entry name" value="ETF_a/b_N"/>
</dbReference>
<organism evidence="7 8">
    <name type="scientific">Paramecium primaurelia</name>
    <dbReference type="NCBI Taxonomy" id="5886"/>
    <lineage>
        <taxon>Eukaryota</taxon>
        <taxon>Sar</taxon>
        <taxon>Alveolata</taxon>
        <taxon>Ciliophora</taxon>
        <taxon>Intramacronucleata</taxon>
        <taxon>Oligohymenophorea</taxon>
        <taxon>Peniculida</taxon>
        <taxon>Parameciidae</taxon>
        <taxon>Paramecium</taxon>
    </lineage>
</organism>
<protein>
    <recommendedName>
        <fullName evidence="5">Electron transfer flavoprotein subunit alpha</fullName>
        <shortName evidence="5">Alpha-ETF</shortName>
    </recommendedName>
</protein>
<keyword evidence="5" id="KW-0496">Mitochondrion</keyword>
<dbReference type="FunFam" id="3.40.50.1220:FF:000001">
    <property type="entry name" value="Electron transfer flavoprotein, alpha subunit"/>
    <property type="match status" value="1"/>
</dbReference>
<dbReference type="InterPro" id="IPR014731">
    <property type="entry name" value="ETF_asu_C"/>
</dbReference>
<keyword evidence="2 5" id="KW-0285">Flavoprotein</keyword>
<dbReference type="FunFam" id="3.40.50.620:FF:000423">
    <property type="entry name" value="Electron transfer flavoprotein alpha subunit"/>
    <property type="match status" value="1"/>
</dbReference>
<dbReference type="CDD" id="cd01715">
    <property type="entry name" value="ETF_alpha"/>
    <property type="match status" value="1"/>
</dbReference>
<keyword evidence="4 5" id="KW-0249">Electron transport</keyword>
<evidence type="ECO:0000256" key="1">
    <source>
        <dbReference type="ARBA" id="ARBA00005817"/>
    </source>
</evidence>
<comment type="similarity">
    <text evidence="1 5">Belongs to the ETF alpha-subunit/FixB family.</text>
</comment>
<dbReference type="PROSITE" id="PS00696">
    <property type="entry name" value="ETF_ALPHA"/>
    <property type="match status" value="1"/>
</dbReference>
<feature type="domain" description="Electron transfer flavoprotein alpha/beta-subunit N-terminal" evidence="6">
    <location>
        <begin position="14"/>
        <end position="203"/>
    </location>
</feature>
<keyword evidence="3 5" id="KW-0274">FAD</keyword>
<sequence length="331" mass="35784">MMMNHLRNCGKFSTLVFADHSSGKLSKSTLKILNAAKLLNQQISLLVASNDASSVVDQIKSSVPSNVVHQVLVAQHDSFKAPQADLLGNLVKQLIDQHGFTNFVTSTSTLAKDFLPRVAVKYAAQPITDVIAINNEVFFRPVYAGNAIAQVKSNDKVKFISFRPTNFEEIQQVGEKVSNIVQVKVENTKQMIEHVSDELVQSDKPELTTAKFIVSGGRGLGSKENFQILDELANALGNTAIGASRAAVDAGYAANDQQVGQTGKVVAPELYIAVGISGAIQHLAGMKDSKVIVAINKDQEAPIVSVADYTIVDDLFKVVPELTKKIKEIKQ</sequence>